<dbReference type="STRING" id="1798661.A3D65_03775"/>
<sequence>MVTIQISDTKKIGQHHDLIAIPKSAYEKFLAWEKNYGSIREFIPTASEKRALARARKNFSKGAYSSFNTLRHELDSHR</sequence>
<dbReference type="AlphaFoldDB" id="A0A1G2D1V2"/>
<evidence type="ECO:0000313" key="1">
    <source>
        <dbReference type="EMBL" id="OGZ07626.1"/>
    </source>
</evidence>
<gene>
    <name evidence="1" type="ORF">A3D65_03775</name>
</gene>
<accession>A0A1G2D1V2</accession>
<proteinExistence type="predicted"/>
<protein>
    <submittedName>
        <fullName evidence="1">Uncharacterized protein</fullName>
    </submittedName>
</protein>
<dbReference type="Proteomes" id="UP000177996">
    <property type="component" value="Unassembled WGS sequence"/>
</dbReference>
<evidence type="ECO:0000313" key="2">
    <source>
        <dbReference type="Proteomes" id="UP000177996"/>
    </source>
</evidence>
<name>A0A1G2D1V2_9BACT</name>
<comment type="caution">
    <text evidence="1">The sequence shown here is derived from an EMBL/GenBank/DDBJ whole genome shotgun (WGS) entry which is preliminary data.</text>
</comment>
<reference evidence="1 2" key="1">
    <citation type="journal article" date="2016" name="Nat. Commun.">
        <title>Thousands of microbial genomes shed light on interconnected biogeochemical processes in an aquifer system.</title>
        <authorList>
            <person name="Anantharaman K."/>
            <person name="Brown C.T."/>
            <person name="Hug L.A."/>
            <person name="Sharon I."/>
            <person name="Castelle C.J."/>
            <person name="Probst A.J."/>
            <person name="Thomas B.C."/>
            <person name="Singh A."/>
            <person name="Wilkins M.J."/>
            <person name="Karaoz U."/>
            <person name="Brodie E.L."/>
            <person name="Williams K.H."/>
            <person name="Hubbard S.S."/>
            <person name="Banfield J.F."/>
        </authorList>
    </citation>
    <scope>NUCLEOTIDE SEQUENCE [LARGE SCALE GENOMIC DNA]</scope>
</reference>
<organism evidence="1 2">
    <name type="scientific">Candidatus Lloydbacteria bacterium RIFCSPHIGHO2_02_FULL_50_13</name>
    <dbReference type="NCBI Taxonomy" id="1798661"/>
    <lineage>
        <taxon>Bacteria</taxon>
        <taxon>Candidatus Lloydiibacteriota</taxon>
    </lineage>
</organism>
<dbReference type="EMBL" id="MHLL01000055">
    <property type="protein sequence ID" value="OGZ07626.1"/>
    <property type="molecule type" value="Genomic_DNA"/>
</dbReference>